<name>I3EJK0_NEMP3</name>
<dbReference type="GO" id="GO:0000779">
    <property type="term" value="C:condensed chromosome, centromeric region"/>
    <property type="evidence" value="ECO:0007669"/>
    <property type="project" value="TreeGrafter"/>
</dbReference>
<proteinExistence type="predicted"/>
<dbReference type="FunCoup" id="I3EJK0">
    <property type="interactions" value="104"/>
</dbReference>
<dbReference type="OMA" id="HIAIKQA"/>
<dbReference type="VEuPathDB" id="MicrosporidiaDB:NEQG_00167"/>
<dbReference type="Pfam" id="PF12717">
    <property type="entry name" value="Cnd1"/>
    <property type="match status" value="1"/>
</dbReference>
<dbReference type="EMBL" id="GL870876">
    <property type="protein sequence ID" value="EIJ89397.1"/>
    <property type="molecule type" value="Genomic_DNA"/>
</dbReference>
<dbReference type="AlphaFoldDB" id="I3EJK0"/>
<dbReference type="InterPro" id="IPR011989">
    <property type="entry name" value="ARM-like"/>
</dbReference>
<dbReference type="InParanoid" id="I3EJK0"/>
<dbReference type="Proteomes" id="UP000002872">
    <property type="component" value="Unassembled WGS sequence"/>
</dbReference>
<keyword evidence="4" id="KW-0226">DNA condensation</keyword>
<keyword evidence="2" id="KW-0132">Cell division</keyword>
<dbReference type="InterPro" id="IPR032682">
    <property type="entry name" value="Cnd1_C"/>
</dbReference>
<dbReference type="GO" id="GO:0051301">
    <property type="term" value="P:cell division"/>
    <property type="evidence" value="ECO:0007669"/>
    <property type="project" value="UniProtKB-KW"/>
</dbReference>
<evidence type="ECO:0000313" key="8">
    <source>
        <dbReference type="EMBL" id="EIJ89397.1"/>
    </source>
</evidence>
<dbReference type="GO" id="GO:0005634">
    <property type="term" value="C:nucleus"/>
    <property type="evidence" value="ECO:0007669"/>
    <property type="project" value="UniProtKB-SubCell"/>
</dbReference>
<dbReference type="InterPro" id="IPR016024">
    <property type="entry name" value="ARM-type_fold"/>
</dbReference>
<protein>
    <recommendedName>
        <fullName evidence="7">Condensin complex subunit 1 C-terminal domain-containing protein</fullName>
    </recommendedName>
</protein>
<gene>
    <name evidence="8" type="ORF">NEQG_00167</name>
</gene>
<evidence type="ECO:0000313" key="9">
    <source>
        <dbReference type="Proteomes" id="UP000002872"/>
    </source>
</evidence>
<evidence type="ECO:0000256" key="4">
    <source>
        <dbReference type="ARBA" id="ARBA00023067"/>
    </source>
</evidence>
<keyword evidence="5" id="KW-0539">Nucleus</keyword>
<keyword evidence="3" id="KW-0498">Mitosis</keyword>
<dbReference type="InterPro" id="IPR026971">
    <property type="entry name" value="CND1/NCAPD3"/>
</dbReference>
<dbReference type="PANTHER" id="PTHR14222:SF2">
    <property type="entry name" value="CONDENSIN COMPLEX SUBUNIT 1"/>
    <property type="match status" value="1"/>
</dbReference>
<evidence type="ECO:0000256" key="1">
    <source>
        <dbReference type="ARBA" id="ARBA00004123"/>
    </source>
</evidence>
<sequence>MAEGRELELLISHLKDVPISQEPDKYTQLFSNLHNHPLKKEIITGIFSNIDNTTVFLSTIPAYFKPDTVETDSSTVLSIISKSRDLCGEVSGNFDLLCKVLFKSLEGKKAQIEVKSAVFKIFEEIEFSTESIMYNSLSMLQYEHTTSILTETILYISALRKINVQSDKEEISAGVSDSNAKEENLLGEILEYLLQESEHSKDTVIQKNYSSLILKVCESIRQQGISDIINPLLQSITSEVQCIRNSASESAVSISKALKAQIEQERKGEKELATIISAVIERTMDVSPFCRGRAVQSLTDILCNNGILENLKERVYTSLHGRIMDKTQMVRKKTIIFFKRALESHPYVLDGGMLNLQRLKAHEKTDPAYYASATSFYQAIHTSVEVIKQLLKAGSKGEITEIIQYVSLCYSYGIENALEVFPSLFLFSWQRLTLDGRNAADVLSEEIRKMVDGNPKKLIDLLIHFDSDSLAYEGTIRDLTLRGILGIEAINTLFYQIDKEKDVLMHLRLLRRLSTTDRSVTESALPRIYAVLGKSTDRSIICEAIRILGNLDYRSGNSSETIRAVVNALSLADNNNLEIVQTVIDTAYLISMNPDELAVEVLDTLLASENPLPVIFAVGHIAIKQAVHLERVEAAWNNQAKTKTPVSASKKRKESISNMEIRERRLSVGSKRNSFKNTTEEQEEMADRVFFAKEHEILFGETSALKGLLDIVVTGIYSPDETVKKVSLLSLGKIMSISSECSSRFMNDVINILKTGSDHLQIIALVIIADSVMAFSSLVKNAGNSLFLPLKNQSEEVKMTALVLIRHLLRSGMVKVKDNYWALSLLLLDDSDIKATAQKLFEEAAERESPMKILCEVIKSYLIERHTLTASENEISQSKEDDHIDGHSKQSPHHLLVEVVKALTKITTITDMSKKIQEWSLSKSDALVTEVCTAIIEEIPKAPNTVQTA</sequence>
<evidence type="ECO:0000256" key="6">
    <source>
        <dbReference type="ARBA" id="ARBA00023306"/>
    </source>
</evidence>
<feature type="domain" description="Condensin complex subunit 1 C-terminal" evidence="7">
    <location>
        <begin position="764"/>
        <end position="861"/>
    </location>
</feature>
<dbReference type="GO" id="GO:0000796">
    <property type="term" value="C:condensin complex"/>
    <property type="evidence" value="ECO:0007669"/>
    <property type="project" value="TreeGrafter"/>
</dbReference>
<dbReference type="STRING" id="935791.I3EJK0"/>
<dbReference type="SUPFAM" id="SSF48371">
    <property type="entry name" value="ARM repeat"/>
    <property type="match status" value="1"/>
</dbReference>
<keyword evidence="6" id="KW-0131">Cell cycle</keyword>
<evidence type="ECO:0000256" key="2">
    <source>
        <dbReference type="ARBA" id="ARBA00022618"/>
    </source>
</evidence>
<evidence type="ECO:0000256" key="5">
    <source>
        <dbReference type="ARBA" id="ARBA00023242"/>
    </source>
</evidence>
<dbReference type="GO" id="GO:0042393">
    <property type="term" value="F:histone binding"/>
    <property type="evidence" value="ECO:0007669"/>
    <property type="project" value="TreeGrafter"/>
</dbReference>
<dbReference type="GO" id="GO:0010032">
    <property type="term" value="P:meiotic chromosome condensation"/>
    <property type="evidence" value="ECO:0007669"/>
    <property type="project" value="TreeGrafter"/>
</dbReference>
<dbReference type="OrthoDB" id="436262at2759"/>
<evidence type="ECO:0000259" key="7">
    <source>
        <dbReference type="Pfam" id="PF12717"/>
    </source>
</evidence>
<organism evidence="8 9">
    <name type="scientific">Nematocida parisii (strain ERTm3)</name>
    <name type="common">Nematode killer fungus</name>
    <dbReference type="NCBI Taxonomy" id="935791"/>
    <lineage>
        <taxon>Eukaryota</taxon>
        <taxon>Fungi</taxon>
        <taxon>Fungi incertae sedis</taxon>
        <taxon>Microsporidia</taxon>
        <taxon>Nematocida</taxon>
    </lineage>
</organism>
<dbReference type="GO" id="GO:0007076">
    <property type="term" value="P:mitotic chromosome condensation"/>
    <property type="evidence" value="ECO:0007669"/>
    <property type="project" value="InterPro"/>
</dbReference>
<evidence type="ECO:0000256" key="3">
    <source>
        <dbReference type="ARBA" id="ARBA00022776"/>
    </source>
</evidence>
<keyword evidence="9" id="KW-1185">Reference proteome</keyword>
<dbReference type="PANTHER" id="PTHR14222">
    <property type="entry name" value="CONDENSIN"/>
    <property type="match status" value="1"/>
</dbReference>
<accession>I3EJK0</accession>
<dbReference type="HOGENOM" id="CLU_310147_0_0_1"/>
<comment type="subcellular location">
    <subcellularLocation>
        <location evidence="1">Nucleus</location>
    </subcellularLocation>
</comment>
<dbReference type="Gene3D" id="1.25.10.10">
    <property type="entry name" value="Leucine-rich Repeat Variant"/>
    <property type="match status" value="2"/>
</dbReference>
<reference evidence="8" key="1">
    <citation type="submission" date="2011-01" db="EMBL/GenBank/DDBJ databases">
        <title>The Genome Sequence of Nematocida parisii strain ERTm3.</title>
        <authorList>
            <consortium name="The Broad Institute Genome Sequencing Platform"/>
            <consortium name="The Broad Institute Genome Sequencing Center for Infectious Disease"/>
            <person name="Cuomo C."/>
            <person name="Troemel E."/>
            <person name="Young S.K."/>
            <person name="Zeng Q."/>
            <person name="Gargeya S."/>
            <person name="Fitzgerald M."/>
            <person name="Haas B."/>
            <person name="Abouelleil A."/>
            <person name="Alvarado L."/>
            <person name="Arachchi H.M."/>
            <person name="Berlin A."/>
            <person name="Chapman S.B."/>
            <person name="Gearin G."/>
            <person name="Goldberg J."/>
            <person name="Griggs A."/>
            <person name="Gujja S."/>
            <person name="Hansen M."/>
            <person name="Heiman D."/>
            <person name="Howarth C."/>
            <person name="Larimer J."/>
            <person name="Lui A."/>
            <person name="MacDonald P.J.P."/>
            <person name="McCowen C."/>
            <person name="Montmayeur A."/>
            <person name="Murphy C."/>
            <person name="Neiman D."/>
            <person name="Pearson M."/>
            <person name="Priest M."/>
            <person name="Roberts A."/>
            <person name="Saif S."/>
            <person name="Shea T."/>
            <person name="Sisk P."/>
            <person name="Stolte C."/>
            <person name="Sykes S."/>
            <person name="Wortman J."/>
            <person name="Nusbaum C."/>
            <person name="Birren B."/>
        </authorList>
    </citation>
    <scope>NUCLEOTIDE SEQUENCE</scope>
    <source>
        <strain evidence="8">ERTm3</strain>
    </source>
</reference>